<accession>A0ABT9NSI1</accession>
<dbReference type="SUPFAM" id="SSF55729">
    <property type="entry name" value="Acyl-CoA N-acyltransferases (Nat)"/>
    <property type="match status" value="1"/>
</dbReference>
<reference evidence="1 2" key="1">
    <citation type="submission" date="2023-07" db="EMBL/GenBank/DDBJ databases">
        <title>Sequencing the genomes of 1000 actinobacteria strains.</title>
        <authorList>
            <person name="Klenk H.-P."/>
        </authorList>
    </citation>
    <scope>NUCLEOTIDE SEQUENCE [LARGE SCALE GENOMIC DNA]</scope>
    <source>
        <strain evidence="1 2">GD13</strain>
    </source>
</reference>
<keyword evidence="2" id="KW-1185">Reference proteome</keyword>
<gene>
    <name evidence="1" type="ORF">J2S59_002594</name>
</gene>
<dbReference type="Gene3D" id="3.40.630.30">
    <property type="match status" value="1"/>
</dbReference>
<organism evidence="1 2">
    <name type="scientific">Nocardioides massiliensis</name>
    <dbReference type="NCBI Taxonomy" id="1325935"/>
    <lineage>
        <taxon>Bacteria</taxon>
        <taxon>Bacillati</taxon>
        <taxon>Actinomycetota</taxon>
        <taxon>Actinomycetes</taxon>
        <taxon>Propionibacteriales</taxon>
        <taxon>Nocardioidaceae</taxon>
        <taxon>Nocardioides</taxon>
    </lineage>
</organism>
<evidence type="ECO:0000313" key="2">
    <source>
        <dbReference type="Proteomes" id="UP001240447"/>
    </source>
</evidence>
<protein>
    <recommendedName>
        <fullName evidence="3">GNAT family N-acetyltransferase</fullName>
    </recommendedName>
</protein>
<dbReference type="Proteomes" id="UP001240447">
    <property type="component" value="Unassembled WGS sequence"/>
</dbReference>
<name>A0ABT9NSI1_9ACTN</name>
<dbReference type="RefSeq" id="WP_181641447.1">
    <property type="nucleotide sequence ID" value="NZ_CCXJ01000035.1"/>
</dbReference>
<proteinExistence type="predicted"/>
<evidence type="ECO:0008006" key="3">
    <source>
        <dbReference type="Google" id="ProtNLM"/>
    </source>
</evidence>
<evidence type="ECO:0000313" key="1">
    <source>
        <dbReference type="EMBL" id="MDP9822785.1"/>
    </source>
</evidence>
<dbReference type="InterPro" id="IPR016181">
    <property type="entry name" value="Acyl_CoA_acyltransferase"/>
</dbReference>
<comment type="caution">
    <text evidence="1">The sequence shown here is derived from an EMBL/GenBank/DDBJ whole genome shotgun (WGS) entry which is preliminary data.</text>
</comment>
<sequence>MTEGPAEWRRAQRADQAEIDHFVCTEPEKPRRSRATNWQAEHPRLWEYNAQQMVRSLRVPARGHMETWVMVDADGVAGVCSWAKLNEPGLVHLDVAAVAMRHREARSGLGYDMIRHALGEIEAWCIESGALQMYVECEIFKHNGCSLRLMRRFGMQFVEEAPTGAQTWALRFPLASPDD</sequence>
<dbReference type="EMBL" id="JAUSQM010000001">
    <property type="protein sequence ID" value="MDP9822785.1"/>
    <property type="molecule type" value="Genomic_DNA"/>
</dbReference>